<organism evidence="2 3">
    <name type="scientific">Mycobacterium pseudokansasii</name>
    <dbReference type="NCBI Taxonomy" id="2341080"/>
    <lineage>
        <taxon>Bacteria</taxon>
        <taxon>Bacillati</taxon>
        <taxon>Actinomycetota</taxon>
        <taxon>Actinomycetes</taxon>
        <taxon>Mycobacteriales</taxon>
        <taxon>Mycobacteriaceae</taxon>
        <taxon>Mycobacterium</taxon>
    </lineage>
</organism>
<dbReference type="EMBL" id="UPHU01000001">
    <property type="protein sequence ID" value="VBA55112.1"/>
    <property type="molecule type" value="Genomic_DNA"/>
</dbReference>
<feature type="region of interest" description="Disordered" evidence="1">
    <location>
        <begin position="177"/>
        <end position="220"/>
    </location>
</feature>
<evidence type="ECO:0000256" key="1">
    <source>
        <dbReference type="SAM" id="MobiDB-lite"/>
    </source>
</evidence>
<keyword evidence="3" id="KW-1185">Reference proteome</keyword>
<accession>A0A498QZL2</accession>
<gene>
    <name evidence="2" type="ORF">LAUMK142_04958</name>
</gene>
<name>A0A498QZL2_9MYCO</name>
<feature type="compositionally biased region" description="Basic and acidic residues" evidence="1">
    <location>
        <begin position="195"/>
        <end position="209"/>
    </location>
</feature>
<protein>
    <submittedName>
        <fullName evidence="2">Uncharacterized protein</fullName>
    </submittedName>
</protein>
<evidence type="ECO:0000313" key="2">
    <source>
        <dbReference type="EMBL" id="VBA55112.1"/>
    </source>
</evidence>
<proteinExistence type="predicted"/>
<sequence>MPADVKGSGGANVAGDIRRRPDGVTAVCADVVLGRLAGDVAHAHRGFVGSWRVIGPVGWMSARWRCVSWWPPSTAIRRSMRAARWLRRSNVICRCGSFKSSPTANGSGSVRHDSDKPWRAMHYDAANLRPSGQPVLDRQIRTASRGPASSIRRRWTPSMTGIAETNRPAIDAARRNLRRRDRPMLAKRHVGQSSRTREHRDQRASRCADGRPVAALQFSS</sequence>
<dbReference type="Proteomes" id="UP000268285">
    <property type="component" value="Unassembled WGS sequence"/>
</dbReference>
<feature type="compositionally biased region" description="Basic residues" evidence="1">
    <location>
        <begin position="177"/>
        <end position="190"/>
    </location>
</feature>
<evidence type="ECO:0000313" key="3">
    <source>
        <dbReference type="Proteomes" id="UP000268285"/>
    </source>
</evidence>
<reference evidence="2 3" key="1">
    <citation type="submission" date="2018-09" db="EMBL/GenBank/DDBJ databases">
        <authorList>
            <person name="Tagini F."/>
        </authorList>
    </citation>
    <scope>NUCLEOTIDE SEQUENCE [LARGE SCALE GENOMIC DNA]</scope>
    <source>
        <strain evidence="2 3">MK142</strain>
    </source>
</reference>
<dbReference type="AlphaFoldDB" id="A0A498QZL2"/>